<evidence type="ECO:0000313" key="2">
    <source>
        <dbReference type="EMBL" id="KAA1418544.1"/>
    </source>
</evidence>
<dbReference type="Gene3D" id="3.30.70.1230">
    <property type="entry name" value="Nucleotide cyclase"/>
    <property type="match status" value="1"/>
</dbReference>
<dbReference type="SUPFAM" id="SSF53474">
    <property type="entry name" value="alpha/beta-Hydrolases"/>
    <property type="match status" value="1"/>
</dbReference>
<dbReference type="PANTHER" id="PTHR43433">
    <property type="entry name" value="HYDROLASE, ALPHA/BETA FOLD FAMILY PROTEIN"/>
    <property type="match status" value="1"/>
</dbReference>
<feature type="domain" description="Guanylate cyclase" evidence="1">
    <location>
        <begin position="290"/>
        <end position="397"/>
    </location>
</feature>
<dbReference type="RefSeq" id="WP_149727884.1">
    <property type="nucleotide sequence ID" value="NZ_VUJV01000003.1"/>
</dbReference>
<dbReference type="Pfam" id="PF00211">
    <property type="entry name" value="Guanylate_cyc"/>
    <property type="match status" value="1"/>
</dbReference>
<evidence type="ECO:0000313" key="3">
    <source>
        <dbReference type="Proteomes" id="UP000325003"/>
    </source>
</evidence>
<dbReference type="InterPro" id="IPR029058">
    <property type="entry name" value="AB_hydrolase_fold"/>
</dbReference>
<organism evidence="2 3">
    <name type="scientific">Nocardioides humilatus</name>
    <dbReference type="NCBI Taxonomy" id="2607660"/>
    <lineage>
        <taxon>Bacteria</taxon>
        <taxon>Bacillati</taxon>
        <taxon>Actinomycetota</taxon>
        <taxon>Actinomycetes</taxon>
        <taxon>Propionibacteriales</taxon>
        <taxon>Nocardioidaceae</taxon>
        <taxon>Nocardioides</taxon>
    </lineage>
</organism>
<gene>
    <name evidence="2" type="ORF">F0U44_08530</name>
</gene>
<dbReference type="GO" id="GO:0009190">
    <property type="term" value="P:cyclic nucleotide biosynthetic process"/>
    <property type="evidence" value="ECO:0007669"/>
    <property type="project" value="InterPro"/>
</dbReference>
<evidence type="ECO:0000259" key="1">
    <source>
        <dbReference type="PROSITE" id="PS50125"/>
    </source>
</evidence>
<dbReference type="InterPro" id="IPR050471">
    <property type="entry name" value="AB_hydrolase"/>
</dbReference>
<dbReference type="InterPro" id="IPR000073">
    <property type="entry name" value="AB_hydrolase_1"/>
</dbReference>
<dbReference type="CDD" id="cd07302">
    <property type="entry name" value="CHD"/>
    <property type="match status" value="1"/>
</dbReference>
<accession>A0A5B1LE16</accession>
<dbReference type="InterPro" id="IPR001054">
    <property type="entry name" value="A/G_cyclase"/>
</dbReference>
<dbReference type="GO" id="GO:0004016">
    <property type="term" value="F:adenylate cyclase activity"/>
    <property type="evidence" value="ECO:0007669"/>
    <property type="project" value="UniProtKB-ARBA"/>
</dbReference>
<comment type="caution">
    <text evidence="2">The sequence shown here is derived from an EMBL/GenBank/DDBJ whole genome shotgun (WGS) entry which is preliminary data.</text>
</comment>
<reference evidence="2 3" key="2">
    <citation type="submission" date="2019-09" db="EMBL/GenBank/DDBJ databases">
        <authorList>
            <person name="Jin C."/>
        </authorList>
    </citation>
    <scope>NUCLEOTIDE SEQUENCE [LARGE SCALE GENOMIC DNA]</scope>
    <source>
        <strain evidence="2 3">BN130099</strain>
    </source>
</reference>
<dbReference type="EMBL" id="VUJV01000003">
    <property type="protein sequence ID" value="KAA1418544.1"/>
    <property type="molecule type" value="Genomic_DNA"/>
</dbReference>
<dbReference type="GO" id="GO:0035556">
    <property type="term" value="P:intracellular signal transduction"/>
    <property type="evidence" value="ECO:0007669"/>
    <property type="project" value="InterPro"/>
</dbReference>
<keyword evidence="3" id="KW-1185">Reference proteome</keyword>
<sequence length="443" mass="47467">MSTARDVRYADSGGLQVAYEVIGNGPLDIVIVTDLASNVDVLHDHVFILHFIEQMCEIGRVIYLDPRGVGLSDPLDRLPPLEEWVDDIRVVLDDLGVEQAAVVGHGYGAQLGLLFAAVHPGRTKAVVSINGYARLRAAPDYPAGLTPDLEAWVVRQVETLWGSGQVLAWANTEPSGAPVGTPELWARVERASATPRRAARRQALSFDIDIRSVLPTIAVPTLVVQSVADRYIRREHADHLVSNIPGARLVELPGGHAPMMTGVVDELADAIAGFLAGASYRRVTDRALMTVAFTDIVDSTRRAAEAGDRSWRSLLELHDAITRHEVEVARGRVVKFTGDGVMASFDGPARAVECVRTIGERLESAGLSIRAGVHTGEVEIRDGDIGGIAVHIASRISALAAAGETLTSSTVRDLVAGSGLVFADRGEHVLKGVPDAWHLYVVA</sequence>
<protein>
    <submittedName>
        <fullName evidence="2">Adenylate/guanylate cyclase domain-containing protein</fullName>
    </submittedName>
</protein>
<dbReference type="InterPro" id="IPR029787">
    <property type="entry name" value="Nucleotide_cyclase"/>
</dbReference>
<dbReference type="AlphaFoldDB" id="A0A5B1LE16"/>
<dbReference type="PROSITE" id="PS50125">
    <property type="entry name" value="GUANYLATE_CYCLASE_2"/>
    <property type="match status" value="1"/>
</dbReference>
<reference evidence="2 3" key="1">
    <citation type="submission" date="2019-09" db="EMBL/GenBank/DDBJ databases">
        <title>Nocardioides panacisoli sp. nov., isolated from the soil of a ginseng field.</title>
        <authorList>
            <person name="Cho C."/>
        </authorList>
    </citation>
    <scope>NUCLEOTIDE SEQUENCE [LARGE SCALE GENOMIC DNA]</scope>
    <source>
        <strain evidence="2 3">BN130099</strain>
    </source>
</reference>
<dbReference type="Gene3D" id="3.40.50.1820">
    <property type="entry name" value="alpha/beta hydrolase"/>
    <property type="match status" value="1"/>
</dbReference>
<dbReference type="PANTHER" id="PTHR43433:SF8">
    <property type="entry name" value="BIFUNCTIONAL LIPASE_ADENYLATE CYCLASE LIPJ"/>
    <property type="match status" value="1"/>
</dbReference>
<dbReference type="SUPFAM" id="SSF55073">
    <property type="entry name" value="Nucleotide cyclase"/>
    <property type="match status" value="1"/>
</dbReference>
<name>A0A5B1LE16_9ACTN</name>
<dbReference type="Proteomes" id="UP000325003">
    <property type="component" value="Unassembled WGS sequence"/>
</dbReference>
<dbReference type="Pfam" id="PF00561">
    <property type="entry name" value="Abhydrolase_1"/>
    <property type="match status" value="1"/>
</dbReference>
<proteinExistence type="predicted"/>